<reference evidence="2 3" key="1">
    <citation type="journal article" date="2015" name="Nature">
        <title>rRNA introns, odd ribosomes, and small enigmatic genomes across a large radiation of phyla.</title>
        <authorList>
            <person name="Brown C.T."/>
            <person name="Hug L.A."/>
            <person name="Thomas B.C."/>
            <person name="Sharon I."/>
            <person name="Castelle C.J."/>
            <person name="Singh A."/>
            <person name="Wilkins M.J."/>
            <person name="Williams K.H."/>
            <person name="Banfield J.F."/>
        </authorList>
    </citation>
    <scope>NUCLEOTIDE SEQUENCE [LARGE SCALE GENOMIC DNA]</scope>
</reference>
<comment type="caution">
    <text evidence="2">The sequence shown here is derived from an EMBL/GenBank/DDBJ whole genome shotgun (WGS) entry which is preliminary data.</text>
</comment>
<gene>
    <name evidence="2" type="ORF">UV56_C0020G0009</name>
</gene>
<organism evidence="2 3">
    <name type="scientific">Candidatus Woesebacteria bacterium GW2011_GWC1_43_10b</name>
    <dbReference type="NCBI Taxonomy" id="1618585"/>
    <lineage>
        <taxon>Bacteria</taxon>
        <taxon>Candidatus Woeseibacteriota</taxon>
    </lineage>
</organism>
<accession>A0A0G1C3V7</accession>
<evidence type="ECO:0000259" key="1">
    <source>
        <dbReference type="Pfam" id="PF07995"/>
    </source>
</evidence>
<dbReference type="Gene3D" id="2.120.10.30">
    <property type="entry name" value="TolB, C-terminal domain"/>
    <property type="match status" value="1"/>
</dbReference>
<dbReference type="InterPro" id="IPR011041">
    <property type="entry name" value="Quinoprot_gluc/sorb_DH_b-prop"/>
</dbReference>
<name>A0A0G1C3V7_9BACT</name>
<dbReference type="Proteomes" id="UP000034611">
    <property type="component" value="Unassembled WGS sequence"/>
</dbReference>
<feature type="domain" description="Glucose/Sorbosone dehydrogenase" evidence="1">
    <location>
        <begin position="57"/>
        <end position="352"/>
    </location>
</feature>
<protein>
    <submittedName>
        <fullName evidence="2">Glucose sorbosone dehydrogenase</fullName>
    </submittedName>
</protein>
<proteinExistence type="predicted"/>
<dbReference type="InterPro" id="IPR011042">
    <property type="entry name" value="6-blade_b-propeller_TolB-like"/>
</dbReference>
<dbReference type="Pfam" id="PF07995">
    <property type="entry name" value="GSDH"/>
    <property type="match status" value="1"/>
</dbReference>
<sequence>MNRILIVVLLAALIITGLYLNRSKIIRFGFQPISTSVEEGTTQEKAGSDIEVIAQNLNIPWEIVFLPARSGEASEMLVTERPGNLLKIGASKETIKIEGVAHIGEGGLLGLALHPDFSRNGFLYLYLTSKEGGQVTNRVERYRLEGNRLFDKKIIVAGIKGSANHDGGRIRFGPDGFLYVTTGDAEQQNLAQDKISLNGKILRVKDDGTGLEIYSYGHRNPQGLAWDDKGRLWATEHGPSGLQTGFDELNLIQKGQNYGWPVIRGDQTKSGMVTPVIQSGSTDTWAPAGLVYLNGSLFFGGLRGESLYRAEILAGDKVNLKEHFKNEFGRIRAVVLGPDNYLYISTSNTDGRGKVQTGDDKIIRINPEIFKE</sequence>
<dbReference type="AlphaFoldDB" id="A0A0G1C3V7"/>
<dbReference type="PANTHER" id="PTHR19328">
    <property type="entry name" value="HEDGEHOG-INTERACTING PROTEIN"/>
    <property type="match status" value="1"/>
</dbReference>
<evidence type="ECO:0000313" key="2">
    <source>
        <dbReference type="EMBL" id="KKS80350.1"/>
    </source>
</evidence>
<evidence type="ECO:0000313" key="3">
    <source>
        <dbReference type="Proteomes" id="UP000034611"/>
    </source>
</evidence>
<dbReference type="PATRIC" id="fig|1618585.3.peg.255"/>
<dbReference type="EMBL" id="LCEY01000020">
    <property type="protein sequence ID" value="KKS80350.1"/>
    <property type="molecule type" value="Genomic_DNA"/>
</dbReference>
<dbReference type="SUPFAM" id="SSF50952">
    <property type="entry name" value="Soluble quinoprotein glucose dehydrogenase"/>
    <property type="match status" value="1"/>
</dbReference>
<dbReference type="PANTHER" id="PTHR19328:SF13">
    <property type="entry name" value="HIPL1 PROTEIN"/>
    <property type="match status" value="1"/>
</dbReference>
<dbReference type="InterPro" id="IPR012938">
    <property type="entry name" value="Glc/Sorbosone_DH"/>
</dbReference>